<sequence length="254" mass="28902">MIHRIVSTLTYNSSKEIVSDDTVFFIAGMGKEWCNSMDETNKKRIEVVEMRVGDIKFGFGNPRKIKKKKKEELERSIEQYGDFGLFLIDENNNAIGGNQRATTMAAQDPDRIVLCKRLIGYSEADLRAINIKDNTHAGEWDLDLLADWTADLTTDLGLDLKELDPNERKKKEMELINLEKYNYVLIVCKNELDYNELTRNLGIDGAIVRMGSKKKLKARAVWYHDMKAQIVSAADAGSLDQEEESQEGVEDEEG</sequence>
<comment type="caution">
    <text evidence="2">The sequence shown here is derived from an EMBL/GenBank/DDBJ whole genome shotgun (WGS) entry which is preliminary data.</text>
</comment>
<accession>A0ABV1B5Z1</accession>
<keyword evidence="3" id="KW-1185">Reference proteome</keyword>
<feature type="compositionally biased region" description="Acidic residues" evidence="1">
    <location>
        <begin position="240"/>
        <end position="254"/>
    </location>
</feature>
<name>A0ABV1B5Z1_9FIRM</name>
<protein>
    <submittedName>
        <fullName evidence="2">Uncharacterized protein</fullName>
    </submittedName>
</protein>
<gene>
    <name evidence="2" type="ORF">WMO25_08630</name>
</gene>
<dbReference type="Proteomes" id="UP001469749">
    <property type="component" value="Unassembled WGS sequence"/>
</dbReference>
<evidence type="ECO:0000313" key="2">
    <source>
        <dbReference type="EMBL" id="MEQ2365163.1"/>
    </source>
</evidence>
<dbReference type="EMBL" id="JBBMEK010000091">
    <property type="protein sequence ID" value="MEQ2365163.1"/>
    <property type="molecule type" value="Genomic_DNA"/>
</dbReference>
<dbReference type="RefSeq" id="WP_195659656.1">
    <property type="nucleotide sequence ID" value="NZ_JBBMEK010000091.1"/>
</dbReference>
<evidence type="ECO:0000256" key="1">
    <source>
        <dbReference type="SAM" id="MobiDB-lite"/>
    </source>
</evidence>
<reference evidence="2 3" key="1">
    <citation type="submission" date="2024-03" db="EMBL/GenBank/DDBJ databases">
        <title>Human intestinal bacterial collection.</title>
        <authorList>
            <person name="Pauvert C."/>
            <person name="Hitch T.C.A."/>
            <person name="Clavel T."/>
        </authorList>
    </citation>
    <scope>NUCLEOTIDE SEQUENCE [LARGE SCALE GENOMIC DNA]</scope>
    <source>
        <strain evidence="2 3">CLA-AA-H190</strain>
    </source>
</reference>
<organism evidence="2 3">
    <name type="scientific">Coprococcus intestinihominis</name>
    <dbReference type="NCBI Taxonomy" id="3133154"/>
    <lineage>
        <taxon>Bacteria</taxon>
        <taxon>Bacillati</taxon>
        <taxon>Bacillota</taxon>
        <taxon>Clostridia</taxon>
        <taxon>Lachnospirales</taxon>
        <taxon>Lachnospiraceae</taxon>
        <taxon>Coprococcus</taxon>
    </lineage>
</organism>
<evidence type="ECO:0000313" key="3">
    <source>
        <dbReference type="Proteomes" id="UP001469749"/>
    </source>
</evidence>
<feature type="region of interest" description="Disordered" evidence="1">
    <location>
        <begin position="234"/>
        <end position="254"/>
    </location>
</feature>
<proteinExistence type="predicted"/>